<sequence>MAEIYTPDEIAEKLKISEQTVRRYLREEKIKGFKLGNSWRVKEKDLLEFIDGQIASK</sequence>
<keyword evidence="3" id="KW-1185">Reference proteome</keyword>
<dbReference type="Proteomes" id="UP001199296">
    <property type="component" value="Unassembled WGS sequence"/>
</dbReference>
<name>A0AAW4X1W9_9FIRM</name>
<reference evidence="2 3" key="1">
    <citation type="submission" date="2021-10" db="EMBL/GenBank/DDBJ databases">
        <authorList>
            <person name="Grouzdev D.S."/>
            <person name="Pantiukh K.S."/>
            <person name="Krutkina M.S."/>
        </authorList>
    </citation>
    <scope>NUCLEOTIDE SEQUENCE [LARGE SCALE GENOMIC DNA]</scope>
    <source>
        <strain evidence="2 3">Z-7514</strain>
    </source>
</reference>
<accession>A0AAW4X1W9</accession>
<feature type="domain" description="Helix-turn-helix" evidence="1">
    <location>
        <begin position="5"/>
        <end position="53"/>
    </location>
</feature>
<evidence type="ECO:0000259" key="1">
    <source>
        <dbReference type="Pfam" id="PF12728"/>
    </source>
</evidence>
<dbReference type="SUPFAM" id="SSF46955">
    <property type="entry name" value="Putative DNA-binding domain"/>
    <property type="match status" value="1"/>
</dbReference>
<gene>
    <name evidence="2" type="ORF">LJ207_10570</name>
</gene>
<dbReference type="NCBIfam" id="TIGR01764">
    <property type="entry name" value="excise"/>
    <property type="match status" value="1"/>
</dbReference>
<dbReference type="InterPro" id="IPR041657">
    <property type="entry name" value="HTH_17"/>
</dbReference>
<dbReference type="AlphaFoldDB" id="A0AAW4X1W9"/>
<dbReference type="InterPro" id="IPR010093">
    <property type="entry name" value="SinI_DNA-bd"/>
</dbReference>
<proteinExistence type="predicted"/>
<dbReference type="GO" id="GO:0003677">
    <property type="term" value="F:DNA binding"/>
    <property type="evidence" value="ECO:0007669"/>
    <property type="project" value="InterPro"/>
</dbReference>
<dbReference type="RefSeq" id="WP_229346468.1">
    <property type="nucleotide sequence ID" value="NZ_JAJFAT010000017.1"/>
</dbReference>
<evidence type="ECO:0000313" key="3">
    <source>
        <dbReference type="Proteomes" id="UP001199296"/>
    </source>
</evidence>
<dbReference type="Pfam" id="PF12728">
    <property type="entry name" value="HTH_17"/>
    <property type="match status" value="1"/>
</dbReference>
<evidence type="ECO:0000313" key="2">
    <source>
        <dbReference type="EMBL" id="MCC3145767.1"/>
    </source>
</evidence>
<protein>
    <submittedName>
        <fullName evidence="2">Helix-turn-helix domain-containing protein</fullName>
    </submittedName>
</protein>
<dbReference type="InterPro" id="IPR009061">
    <property type="entry name" value="DNA-bd_dom_put_sf"/>
</dbReference>
<dbReference type="EMBL" id="JAJFAT010000017">
    <property type="protein sequence ID" value="MCC3145767.1"/>
    <property type="molecule type" value="Genomic_DNA"/>
</dbReference>
<comment type="caution">
    <text evidence="2">The sequence shown here is derived from an EMBL/GenBank/DDBJ whole genome shotgun (WGS) entry which is preliminary data.</text>
</comment>
<dbReference type="Gene3D" id="1.10.10.60">
    <property type="entry name" value="Homeodomain-like"/>
    <property type="match status" value="1"/>
</dbReference>
<organism evidence="2 3">
    <name type="scientific">Halanaerobium polyolivorans</name>
    <dbReference type="NCBI Taxonomy" id="2886943"/>
    <lineage>
        <taxon>Bacteria</taxon>
        <taxon>Bacillati</taxon>
        <taxon>Bacillota</taxon>
        <taxon>Clostridia</taxon>
        <taxon>Halanaerobiales</taxon>
        <taxon>Halanaerobiaceae</taxon>
        <taxon>Halanaerobium</taxon>
    </lineage>
</organism>